<feature type="domain" description="DUF8198" evidence="1">
    <location>
        <begin position="21"/>
        <end position="226"/>
    </location>
</feature>
<keyword evidence="3" id="KW-1185">Reference proteome</keyword>
<evidence type="ECO:0000259" key="1">
    <source>
        <dbReference type="Pfam" id="PF26621"/>
    </source>
</evidence>
<gene>
    <name evidence="2" type="ORF">QWJ38_20580</name>
</gene>
<dbReference type="NCBIfam" id="NF047641">
    <property type="entry name" value="FFLEE_fam"/>
    <property type="match status" value="1"/>
</dbReference>
<evidence type="ECO:0000313" key="3">
    <source>
        <dbReference type="Proteomes" id="UP001228044"/>
    </source>
</evidence>
<proteinExistence type="predicted"/>
<organism evidence="2 3">
    <name type="scientific">Roseateles violae</name>
    <dbReference type="NCBI Taxonomy" id="3058042"/>
    <lineage>
        <taxon>Bacteria</taxon>
        <taxon>Pseudomonadati</taxon>
        <taxon>Pseudomonadota</taxon>
        <taxon>Betaproteobacteria</taxon>
        <taxon>Burkholderiales</taxon>
        <taxon>Sphaerotilaceae</taxon>
        <taxon>Roseateles</taxon>
    </lineage>
</organism>
<reference evidence="2 3" key="1">
    <citation type="submission" date="2023-06" db="EMBL/GenBank/DDBJ databases">
        <title>Pelomonas sp. PFR6 16S ribosomal RNA gene Genome sequencing and assembly.</title>
        <authorList>
            <person name="Woo H."/>
        </authorList>
    </citation>
    <scope>NUCLEOTIDE SEQUENCE [LARGE SCALE GENOMIC DNA]</scope>
    <source>
        <strain evidence="2 3">PFR6</strain>
    </source>
</reference>
<name>A0ABT8DYN0_9BURK</name>
<dbReference type="Proteomes" id="UP001228044">
    <property type="component" value="Unassembled WGS sequence"/>
</dbReference>
<dbReference type="RefSeq" id="WP_290360987.1">
    <property type="nucleotide sequence ID" value="NZ_JAUHHC010000005.1"/>
</dbReference>
<accession>A0ABT8DYN0</accession>
<sequence length="240" mass="26799">MDFANADEILSQLREVERQRTLREAEPGLAARVEALKAYQQRRFARTYADLLATPRYAAATRFFLEELYGPGDYTRRDAQFARVVPTLTRLFPAEVVATVGRLALLHAISERLDTRMGQLLGRDQPDAASYRRAWQASGEAALRQQQIDLCLAVGESLEQLTRKPLLRQALRMMRGPATAAGMGELQRFLESGFDTFREMRGAGEFLQTVRRREEALAQALFAAAPAACPTGDDPLGQLP</sequence>
<dbReference type="InterPro" id="IPR058063">
    <property type="entry name" value="FFLEE_fam"/>
</dbReference>
<dbReference type="Pfam" id="PF26621">
    <property type="entry name" value="DUF8198"/>
    <property type="match status" value="1"/>
</dbReference>
<comment type="caution">
    <text evidence="2">The sequence shown here is derived from an EMBL/GenBank/DDBJ whole genome shotgun (WGS) entry which is preliminary data.</text>
</comment>
<evidence type="ECO:0000313" key="2">
    <source>
        <dbReference type="EMBL" id="MDN3922696.1"/>
    </source>
</evidence>
<dbReference type="EMBL" id="JAUHHC010000005">
    <property type="protein sequence ID" value="MDN3922696.1"/>
    <property type="molecule type" value="Genomic_DNA"/>
</dbReference>
<dbReference type="InterPro" id="IPR058511">
    <property type="entry name" value="DUF8198"/>
</dbReference>
<protein>
    <recommendedName>
        <fullName evidence="1">DUF8198 domain-containing protein</fullName>
    </recommendedName>
</protein>